<feature type="signal peptide" evidence="1">
    <location>
        <begin position="1"/>
        <end position="22"/>
    </location>
</feature>
<name>A0A1A8LHJ1_9TELE</name>
<sequence>TLSIISFLGQVNLLQIFLAVLSEGGYLGVSQYCGKKTMDNCVKIIRMGVDWRIGIHLSFGNKDFLVLCVKNADRTKEIVLIS</sequence>
<evidence type="ECO:0000313" key="2">
    <source>
        <dbReference type="EMBL" id="SBR43988.1"/>
    </source>
</evidence>
<feature type="non-terminal residue" evidence="2">
    <location>
        <position position="82"/>
    </location>
</feature>
<dbReference type="AlphaFoldDB" id="A0A1A8LHJ1"/>
<keyword evidence="1" id="KW-0732">Signal</keyword>
<gene>
    <name evidence="2" type="primary">CAPTEDRAFT_193490</name>
</gene>
<evidence type="ECO:0000256" key="1">
    <source>
        <dbReference type="SAM" id="SignalP"/>
    </source>
</evidence>
<accession>A0A1A8LHJ1</accession>
<reference evidence="2" key="1">
    <citation type="submission" date="2016-05" db="EMBL/GenBank/DDBJ databases">
        <authorList>
            <person name="Lavstsen T."/>
            <person name="Jespersen J.S."/>
        </authorList>
    </citation>
    <scope>NUCLEOTIDE SEQUENCE</scope>
    <source>
        <tissue evidence="2">Brain</tissue>
    </source>
</reference>
<feature type="non-terminal residue" evidence="2">
    <location>
        <position position="1"/>
    </location>
</feature>
<organism evidence="2">
    <name type="scientific">Nothobranchius pienaari</name>
    <dbReference type="NCBI Taxonomy" id="704102"/>
    <lineage>
        <taxon>Eukaryota</taxon>
        <taxon>Metazoa</taxon>
        <taxon>Chordata</taxon>
        <taxon>Craniata</taxon>
        <taxon>Vertebrata</taxon>
        <taxon>Euteleostomi</taxon>
        <taxon>Actinopterygii</taxon>
        <taxon>Neopterygii</taxon>
        <taxon>Teleostei</taxon>
        <taxon>Neoteleostei</taxon>
        <taxon>Acanthomorphata</taxon>
        <taxon>Ovalentaria</taxon>
        <taxon>Atherinomorphae</taxon>
        <taxon>Cyprinodontiformes</taxon>
        <taxon>Nothobranchiidae</taxon>
        <taxon>Nothobranchius</taxon>
    </lineage>
</organism>
<proteinExistence type="predicted"/>
<dbReference type="EMBL" id="HAEF01006606">
    <property type="protein sequence ID" value="SBR43988.1"/>
    <property type="molecule type" value="Transcribed_RNA"/>
</dbReference>
<feature type="chain" id="PRO_5008374256" evidence="1">
    <location>
        <begin position="23"/>
        <end position="82"/>
    </location>
</feature>
<protein>
    <submittedName>
        <fullName evidence="2">Uncharacterized protein</fullName>
    </submittedName>
</protein>
<reference evidence="2" key="2">
    <citation type="submission" date="2016-06" db="EMBL/GenBank/DDBJ databases">
        <title>The genome of a short-lived fish provides insights into sex chromosome evolution and the genetic control of aging.</title>
        <authorList>
            <person name="Reichwald K."/>
            <person name="Felder M."/>
            <person name="Petzold A."/>
            <person name="Koch P."/>
            <person name="Groth M."/>
            <person name="Platzer M."/>
        </authorList>
    </citation>
    <scope>NUCLEOTIDE SEQUENCE</scope>
    <source>
        <tissue evidence="2">Brain</tissue>
    </source>
</reference>